<evidence type="ECO:0000259" key="7">
    <source>
        <dbReference type="SMART" id="SM00505"/>
    </source>
</evidence>
<sequence length="118" mass="13070">MARSAPIVFTIFFFVMLLLTDEMGPTIVVEGRTCLSRSQRFSGMCWRSSNCDAICNSENFPAGHCRGFRRRCYCTMQCPVNAYNNGPPPPNEDDDDEPVNPPQNSDGESGTSPPPTSR</sequence>
<dbReference type="SUPFAM" id="SSF57095">
    <property type="entry name" value="Scorpion toxin-like"/>
    <property type="match status" value="1"/>
</dbReference>
<dbReference type="InterPro" id="IPR036574">
    <property type="entry name" value="Scorpion_toxin-like_sf"/>
</dbReference>
<organism evidence="8 9">
    <name type="scientific">Lupinus luteus</name>
    <name type="common">European yellow lupine</name>
    <dbReference type="NCBI Taxonomy" id="3873"/>
    <lineage>
        <taxon>Eukaryota</taxon>
        <taxon>Viridiplantae</taxon>
        <taxon>Streptophyta</taxon>
        <taxon>Embryophyta</taxon>
        <taxon>Tracheophyta</taxon>
        <taxon>Spermatophyta</taxon>
        <taxon>Magnoliopsida</taxon>
        <taxon>eudicotyledons</taxon>
        <taxon>Gunneridae</taxon>
        <taxon>Pentapetalae</taxon>
        <taxon>rosids</taxon>
        <taxon>fabids</taxon>
        <taxon>Fabales</taxon>
        <taxon>Fabaceae</taxon>
        <taxon>Papilionoideae</taxon>
        <taxon>50 kb inversion clade</taxon>
        <taxon>genistoids sensu lato</taxon>
        <taxon>core genistoids</taxon>
        <taxon>Genisteae</taxon>
        <taxon>Lupinus</taxon>
    </lineage>
</organism>
<dbReference type="PROSITE" id="PS00940">
    <property type="entry name" value="GAMMA_THIONIN"/>
    <property type="match status" value="1"/>
</dbReference>
<dbReference type="InterPro" id="IPR003614">
    <property type="entry name" value="Knottins"/>
</dbReference>
<keyword evidence="3 6" id="KW-0732">Signal</keyword>
<feature type="signal peptide" evidence="6">
    <location>
        <begin position="1"/>
        <end position="20"/>
    </location>
</feature>
<dbReference type="PANTHER" id="PTHR33147:SF39">
    <property type="entry name" value="DRO1 PROTEIN-RELATED"/>
    <property type="match status" value="1"/>
</dbReference>
<dbReference type="GO" id="GO:0050832">
    <property type="term" value="P:defense response to fungus"/>
    <property type="evidence" value="ECO:0007669"/>
    <property type="project" value="UniProtKB-KW"/>
</dbReference>
<dbReference type="Pfam" id="PF00304">
    <property type="entry name" value="Gamma-thionin"/>
    <property type="match status" value="1"/>
</dbReference>
<evidence type="ECO:0000313" key="8">
    <source>
        <dbReference type="EMBL" id="CAL0313219.1"/>
    </source>
</evidence>
<evidence type="ECO:0000313" key="9">
    <source>
        <dbReference type="Proteomes" id="UP001497480"/>
    </source>
</evidence>
<evidence type="ECO:0000256" key="5">
    <source>
        <dbReference type="SAM" id="MobiDB-lite"/>
    </source>
</evidence>
<feature type="region of interest" description="Disordered" evidence="5">
    <location>
        <begin position="84"/>
        <end position="118"/>
    </location>
</feature>
<dbReference type="SMART" id="SM00505">
    <property type="entry name" value="Knot1"/>
    <property type="match status" value="1"/>
</dbReference>
<evidence type="ECO:0000256" key="1">
    <source>
        <dbReference type="ARBA" id="ARBA00022529"/>
    </source>
</evidence>
<accession>A0AAV1WVE1</accession>
<dbReference type="Proteomes" id="UP001497480">
    <property type="component" value="Unassembled WGS sequence"/>
</dbReference>
<dbReference type="PRINTS" id="PR00288">
    <property type="entry name" value="PUROTHIONIN"/>
</dbReference>
<name>A0AAV1WVE1_LUPLU</name>
<reference evidence="8 9" key="1">
    <citation type="submission" date="2024-03" db="EMBL/GenBank/DDBJ databases">
        <authorList>
            <person name="Martinez-Hernandez J."/>
        </authorList>
    </citation>
    <scope>NUCLEOTIDE SEQUENCE [LARGE SCALE GENOMIC DNA]</scope>
</reference>
<feature type="domain" description="Knottins-like" evidence="7">
    <location>
        <begin position="33"/>
        <end position="78"/>
    </location>
</feature>
<protein>
    <recommendedName>
        <fullName evidence="7">Knottins-like domain-containing protein</fullName>
    </recommendedName>
</protein>
<dbReference type="Gene3D" id="3.30.30.10">
    <property type="entry name" value="Knottin, scorpion toxin-like"/>
    <property type="match status" value="1"/>
</dbReference>
<dbReference type="PANTHER" id="PTHR33147">
    <property type="entry name" value="DEFENSIN-LIKE PROTEIN 1"/>
    <property type="match status" value="1"/>
</dbReference>
<proteinExistence type="predicted"/>
<evidence type="ECO:0000256" key="4">
    <source>
        <dbReference type="ARBA" id="ARBA00023157"/>
    </source>
</evidence>
<comment type="caution">
    <text evidence="8">The sequence shown here is derived from an EMBL/GenBank/DDBJ whole genome shotgun (WGS) entry which is preliminary data.</text>
</comment>
<evidence type="ECO:0000256" key="2">
    <source>
        <dbReference type="ARBA" id="ARBA00022577"/>
    </source>
</evidence>
<keyword evidence="9" id="KW-1185">Reference proteome</keyword>
<dbReference type="EMBL" id="CAXHTB010000010">
    <property type="protein sequence ID" value="CAL0313219.1"/>
    <property type="molecule type" value="Genomic_DNA"/>
</dbReference>
<dbReference type="CDD" id="cd00107">
    <property type="entry name" value="Knot1"/>
    <property type="match status" value="1"/>
</dbReference>
<evidence type="ECO:0000256" key="3">
    <source>
        <dbReference type="ARBA" id="ARBA00022729"/>
    </source>
</evidence>
<dbReference type="GO" id="GO:0031640">
    <property type="term" value="P:killing of cells of another organism"/>
    <property type="evidence" value="ECO:0007669"/>
    <property type="project" value="UniProtKB-KW"/>
</dbReference>
<gene>
    <name evidence="8" type="ORF">LLUT_LOCUS14279</name>
</gene>
<keyword evidence="2" id="KW-0295">Fungicide</keyword>
<keyword evidence="4" id="KW-1015">Disulfide bond</keyword>
<dbReference type="AlphaFoldDB" id="A0AAV1WVE1"/>
<dbReference type="InterPro" id="IPR008176">
    <property type="entry name" value="Defensin_plant"/>
</dbReference>
<evidence type="ECO:0000256" key="6">
    <source>
        <dbReference type="SAM" id="SignalP"/>
    </source>
</evidence>
<feature type="chain" id="PRO_5043516784" description="Knottins-like domain-containing protein" evidence="6">
    <location>
        <begin position="21"/>
        <end position="118"/>
    </location>
</feature>
<keyword evidence="1" id="KW-0929">Antimicrobial</keyword>